<evidence type="ECO:0000313" key="7">
    <source>
        <dbReference type="EMBL" id="MDO1532561.1"/>
    </source>
</evidence>
<reference evidence="7" key="1">
    <citation type="submission" date="2023-06" db="EMBL/GenBank/DDBJ databases">
        <authorList>
            <person name="Jiang Y."/>
            <person name="Liu Q."/>
        </authorList>
    </citation>
    <scope>NUCLEOTIDE SEQUENCE</scope>
    <source>
        <strain evidence="7">CGMCC 1.12090</strain>
    </source>
</reference>
<feature type="transmembrane region" description="Helical" evidence="6">
    <location>
        <begin position="301"/>
        <end position="321"/>
    </location>
</feature>
<name>A0ABT8S0W0_9BURK</name>
<feature type="transmembrane region" description="Helical" evidence="6">
    <location>
        <begin position="78"/>
        <end position="95"/>
    </location>
</feature>
<feature type="transmembrane region" description="Helical" evidence="6">
    <location>
        <begin position="222"/>
        <end position="243"/>
    </location>
</feature>
<evidence type="ECO:0000313" key="8">
    <source>
        <dbReference type="Proteomes" id="UP001169027"/>
    </source>
</evidence>
<organism evidence="7 8">
    <name type="scientific">Variovorax ginsengisoli</name>
    <dbReference type="NCBI Taxonomy" id="363844"/>
    <lineage>
        <taxon>Bacteria</taxon>
        <taxon>Pseudomonadati</taxon>
        <taxon>Pseudomonadota</taxon>
        <taxon>Betaproteobacteria</taxon>
        <taxon>Burkholderiales</taxon>
        <taxon>Comamonadaceae</taxon>
        <taxon>Variovorax</taxon>
    </lineage>
</organism>
<dbReference type="EMBL" id="JAUKVY010000005">
    <property type="protein sequence ID" value="MDO1532561.1"/>
    <property type="molecule type" value="Genomic_DNA"/>
</dbReference>
<evidence type="ECO:0000256" key="3">
    <source>
        <dbReference type="ARBA" id="ARBA00022692"/>
    </source>
</evidence>
<evidence type="ECO:0000256" key="5">
    <source>
        <dbReference type="ARBA" id="ARBA00023136"/>
    </source>
</evidence>
<comment type="subcellular location">
    <subcellularLocation>
        <location evidence="1">Cell membrane</location>
        <topology evidence="1">Multi-pass membrane protein</topology>
    </subcellularLocation>
</comment>
<feature type="transmembrane region" description="Helical" evidence="6">
    <location>
        <begin position="49"/>
        <end position="66"/>
    </location>
</feature>
<dbReference type="Proteomes" id="UP001169027">
    <property type="component" value="Unassembled WGS sequence"/>
</dbReference>
<keyword evidence="5 6" id="KW-0472">Membrane</keyword>
<dbReference type="InterPro" id="IPR043428">
    <property type="entry name" value="LivM-like"/>
</dbReference>
<dbReference type="InterPro" id="IPR001851">
    <property type="entry name" value="ABC_transp_permease"/>
</dbReference>
<sequence length="345" mass="35201">MTPPAATLDALPLAASPAAARRPWPLLPECGLAALGLAAYGLFPSDLGLLTNICAMALFALSLNLVLGQAGIASIGHAALYGAGAYAAGLFAMHVSPEPLLGLAVGGLAGAAVALASGAVLLRSKGLTLVMLTIATSQILLEFANWARDITGGDDGLTGFSVAPLLGRFEFDFAGRTGYLYTLAVLVVAFLGLRKLVDSPFGLTARAIRLDAGRVEALGGRVYPHLLAVYAIGGLVAGLAGALTAQTTKVASLSMLDFQLSAGVLIMVVLGGTSRLAGAIMGTIAYMVIQHVASGLSPHHWLLVLGVLLVATMMALPGGLIQLVDMLRAGITAWWRRRGNGGSTP</sequence>
<dbReference type="Pfam" id="PF02653">
    <property type="entry name" value="BPD_transp_2"/>
    <property type="match status" value="1"/>
</dbReference>
<keyword evidence="2" id="KW-1003">Cell membrane</keyword>
<keyword evidence="4 6" id="KW-1133">Transmembrane helix</keyword>
<dbReference type="RefSeq" id="WP_301807377.1">
    <property type="nucleotide sequence ID" value="NZ_JAUJZH010000005.1"/>
</dbReference>
<keyword evidence="3 6" id="KW-0812">Transmembrane</keyword>
<dbReference type="CDD" id="cd06581">
    <property type="entry name" value="TM_PBP1_LivM_like"/>
    <property type="match status" value="1"/>
</dbReference>
<evidence type="ECO:0000256" key="4">
    <source>
        <dbReference type="ARBA" id="ARBA00022989"/>
    </source>
</evidence>
<keyword evidence="8" id="KW-1185">Reference proteome</keyword>
<comment type="caution">
    <text evidence="7">The sequence shown here is derived from an EMBL/GenBank/DDBJ whole genome shotgun (WGS) entry which is preliminary data.</text>
</comment>
<gene>
    <name evidence="7" type="ORF">Q2T77_09705</name>
</gene>
<proteinExistence type="predicted"/>
<feature type="transmembrane region" description="Helical" evidence="6">
    <location>
        <begin position="178"/>
        <end position="197"/>
    </location>
</feature>
<evidence type="ECO:0000256" key="2">
    <source>
        <dbReference type="ARBA" id="ARBA00022475"/>
    </source>
</evidence>
<protein>
    <submittedName>
        <fullName evidence="7">Branched-chain amino acid ABC transporter permease</fullName>
    </submittedName>
</protein>
<accession>A0ABT8S0W0</accession>
<dbReference type="PANTHER" id="PTHR30482">
    <property type="entry name" value="HIGH-AFFINITY BRANCHED-CHAIN AMINO ACID TRANSPORT SYSTEM PERMEASE"/>
    <property type="match status" value="1"/>
</dbReference>
<dbReference type="PANTHER" id="PTHR30482:SF17">
    <property type="entry name" value="ABC TRANSPORTER ATP-BINDING PROTEIN"/>
    <property type="match status" value="1"/>
</dbReference>
<feature type="transmembrane region" description="Helical" evidence="6">
    <location>
        <begin position="264"/>
        <end position="289"/>
    </location>
</feature>
<evidence type="ECO:0000256" key="6">
    <source>
        <dbReference type="SAM" id="Phobius"/>
    </source>
</evidence>
<evidence type="ECO:0000256" key="1">
    <source>
        <dbReference type="ARBA" id="ARBA00004651"/>
    </source>
</evidence>
<feature type="transmembrane region" description="Helical" evidence="6">
    <location>
        <begin position="101"/>
        <end position="122"/>
    </location>
</feature>